<name>A0A1D9LBU6_9NEIS</name>
<evidence type="ECO:0000256" key="3">
    <source>
        <dbReference type="SAM" id="Coils"/>
    </source>
</evidence>
<accession>A0A1D9LBU6</accession>
<keyword evidence="8" id="KW-1185">Reference proteome</keyword>
<dbReference type="AlphaFoldDB" id="A0A1D9LBU6"/>
<dbReference type="Proteomes" id="UP001455709">
    <property type="component" value="Unassembled WGS sequence"/>
</dbReference>
<evidence type="ECO:0000256" key="2">
    <source>
        <dbReference type="PIRNR" id="PIRNR002094"/>
    </source>
</evidence>
<keyword evidence="1 4" id="KW-0732">Signal</keyword>
<dbReference type="Proteomes" id="UP000178776">
    <property type="component" value="Chromosome"/>
</dbReference>
<dbReference type="PIRSF" id="PIRSF002094">
    <property type="entry name" value="OMP26_Skp"/>
    <property type="match status" value="1"/>
</dbReference>
<dbReference type="GO" id="GO:0005829">
    <property type="term" value="C:cytosol"/>
    <property type="evidence" value="ECO:0007669"/>
    <property type="project" value="TreeGrafter"/>
</dbReference>
<dbReference type="EMBL" id="JBDOJC010000001">
    <property type="protein sequence ID" value="MEO2219729.1"/>
    <property type="molecule type" value="Genomic_DNA"/>
</dbReference>
<evidence type="ECO:0000313" key="8">
    <source>
        <dbReference type="Proteomes" id="UP001455709"/>
    </source>
</evidence>
<evidence type="ECO:0000313" key="5">
    <source>
        <dbReference type="EMBL" id="AOZ48710.1"/>
    </source>
</evidence>
<dbReference type="PANTHER" id="PTHR35089:SF1">
    <property type="entry name" value="CHAPERONE PROTEIN SKP"/>
    <property type="match status" value="1"/>
</dbReference>
<dbReference type="KEGG" id="cvc:BKX93_00990"/>
<comment type="similarity">
    <text evidence="2">Belongs to the skp family.</text>
</comment>
<feature type="chain" id="PRO_5009443017" evidence="4">
    <location>
        <begin position="21"/>
        <end position="161"/>
    </location>
</feature>
<evidence type="ECO:0000313" key="7">
    <source>
        <dbReference type="Proteomes" id="UP000178776"/>
    </source>
</evidence>
<dbReference type="GO" id="GO:0051082">
    <property type="term" value="F:unfolded protein binding"/>
    <property type="evidence" value="ECO:0007669"/>
    <property type="project" value="InterPro"/>
</dbReference>
<dbReference type="InterPro" id="IPR005632">
    <property type="entry name" value="Chaperone_Skp"/>
</dbReference>
<dbReference type="GeneID" id="68839802"/>
<evidence type="ECO:0000256" key="1">
    <source>
        <dbReference type="ARBA" id="ARBA00022729"/>
    </source>
</evidence>
<dbReference type="Pfam" id="PF03938">
    <property type="entry name" value="OmpH"/>
    <property type="match status" value="1"/>
</dbReference>
<sequence>MKALKWWLAVLSVAALPVHAADFKLGFINIERIYREAGVSVAIYKKLDKEFSSRRDELKKMETRAKDLESMLAKNSLSPDDRKRFEREYAGLDRDYRAKSRELAEDYNQRRNEEFAGVTERANRAVKEIAQRENYDLILQEAVYINPRFDLTPQVLKELDK</sequence>
<dbReference type="SUPFAM" id="SSF111384">
    <property type="entry name" value="OmpH-like"/>
    <property type="match status" value="1"/>
</dbReference>
<protein>
    <submittedName>
        <fullName evidence="6">OmpH family outer membrane protein</fullName>
    </submittedName>
    <submittedName>
        <fullName evidence="5">Outer membrane protein chaperone</fullName>
    </submittedName>
</protein>
<gene>
    <name evidence="6" type="ORF">ABGV49_21960</name>
    <name evidence="5" type="ORF">BKX93_00990</name>
</gene>
<reference evidence="5 7" key="1">
    <citation type="submission" date="2016-10" db="EMBL/GenBank/DDBJ databases">
        <title>Chromobacterium muskegensis sp. nov., an insecticidal bacterium isolated from Sphagnum bogs.</title>
        <authorList>
            <person name="Sparks M.E."/>
            <person name="Blackburn M.B."/>
            <person name="Gundersen-Rindal D.E."/>
            <person name="Mitchell A."/>
            <person name="Farrar R."/>
            <person name="Kuhar D."/>
        </authorList>
    </citation>
    <scope>NUCLEOTIDE SEQUENCE [LARGE SCALE GENOMIC DNA]</scope>
    <source>
        <strain evidence="5 7">21-1</strain>
    </source>
</reference>
<dbReference type="EMBL" id="CP017707">
    <property type="protein sequence ID" value="AOZ48710.1"/>
    <property type="molecule type" value="Genomic_DNA"/>
</dbReference>
<reference evidence="6 8" key="2">
    <citation type="submission" date="2024-05" db="EMBL/GenBank/DDBJ databases">
        <authorList>
            <person name="De Oliveira J.P."/>
            <person name="Noriler S.A."/>
            <person name="De Oliveira A.G."/>
            <person name="Sipoli D.S."/>
        </authorList>
    </citation>
    <scope>NUCLEOTIDE SEQUENCE [LARGE SCALE GENOMIC DNA]</scope>
    <source>
        <strain evidence="6 8">LABIM189</strain>
    </source>
</reference>
<feature type="signal peptide" evidence="4">
    <location>
        <begin position="1"/>
        <end position="20"/>
    </location>
</feature>
<dbReference type="RefSeq" id="WP_046155806.1">
    <property type="nucleotide sequence ID" value="NZ_CP017707.1"/>
</dbReference>
<dbReference type="GO" id="GO:0050821">
    <property type="term" value="P:protein stabilization"/>
    <property type="evidence" value="ECO:0007669"/>
    <property type="project" value="TreeGrafter"/>
</dbReference>
<evidence type="ECO:0000256" key="4">
    <source>
        <dbReference type="SAM" id="SignalP"/>
    </source>
</evidence>
<organism evidence="5 7">
    <name type="scientific">Chromobacterium vaccinii</name>
    <dbReference type="NCBI Taxonomy" id="1108595"/>
    <lineage>
        <taxon>Bacteria</taxon>
        <taxon>Pseudomonadati</taxon>
        <taxon>Pseudomonadota</taxon>
        <taxon>Betaproteobacteria</taxon>
        <taxon>Neisseriales</taxon>
        <taxon>Chromobacteriaceae</taxon>
        <taxon>Chromobacterium</taxon>
    </lineage>
</organism>
<evidence type="ECO:0000313" key="6">
    <source>
        <dbReference type="EMBL" id="MEO2219729.1"/>
    </source>
</evidence>
<dbReference type="PANTHER" id="PTHR35089">
    <property type="entry name" value="CHAPERONE PROTEIN SKP"/>
    <property type="match status" value="1"/>
</dbReference>
<dbReference type="STRING" id="1108595.BKX93_00990"/>
<keyword evidence="3" id="KW-0175">Coiled coil</keyword>
<dbReference type="Gene3D" id="3.30.910.20">
    <property type="entry name" value="Skp domain"/>
    <property type="match status" value="1"/>
</dbReference>
<dbReference type="SMART" id="SM00935">
    <property type="entry name" value="OmpH"/>
    <property type="match status" value="1"/>
</dbReference>
<proteinExistence type="inferred from homology"/>
<dbReference type="InterPro" id="IPR024930">
    <property type="entry name" value="Skp_dom_sf"/>
</dbReference>
<feature type="coiled-coil region" evidence="3">
    <location>
        <begin position="44"/>
        <end position="102"/>
    </location>
</feature>